<dbReference type="InterPro" id="IPR029033">
    <property type="entry name" value="His_PPase_superfam"/>
</dbReference>
<evidence type="ECO:0000313" key="1">
    <source>
        <dbReference type="EMBL" id="MCL2915520.1"/>
    </source>
</evidence>
<dbReference type="PIRSF" id="PIRSF000709">
    <property type="entry name" value="6PFK_2-Ptase"/>
    <property type="match status" value="1"/>
</dbReference>
<protein>
    <submittedName>
        <fullName evidence="1">Phosphoglycerate mutase family protein</fullName>
    </submittedName>
</protein>
<dbReference type="PANTHER" id="PTHR48100">
    <property type="entry name" value="BROAD-SPECIFICITY PHOSPHATASE YOR283W-RELATED"/>
    <property type="match status" value="1"/>
</dbReference>
<dbReference type="Proteomes" id="UP001202831">
    <property type="component" value="Unassembled WGS sequence"/>
</dbReference>
<dbReference type="SMART" id="SM00855">
    <property type="entry name" value="PGAM"/>
    <property type="match status" value="1"/>
</dbReference>
<dbReference type="EMBL" id="JAKIKT010000007">
    <property type="protein sequence ID" value="MCL2915520.1"/>
    <property type="molecule type" value="Genomic_DNA"/>
</dbReference>
<accession>A0ABT0NBP1</accession>
<organism evidence="1 2">
    <name type="scientific">Shewanella corallii</name>
    <dbReference type="NCBI Taxonomy" id="560080"/>
    <lineage>
        <taxon>Bacteria</taxon>
        <taxon>Pseudomonadati</taxon>
        <taxon>Pseudomonadota</taxon>
        <taxon>Gammaproteobacteria</taxon>
        <taxon>Alteromonadales</taxon>
        <taxon>Shewanellaceae</taxon>
        <taxon>Shewanella</taxon>
    </lineage>
</organism>
<sequence>MGEVFWVRHGQASFGTEDYDRLTKTGTEQARMLGEYVKANAIQFDVAVTGTLKRQLDTLNHMGISYSDQKYIPSLLANEFDFETLMQVYAQYQPCDSNLLKSSKSEYFRALRVAFQRWSQGEFSGHLEPYEDFSQRVTELRSLVCHSGHQKVLVISSGGVIATVLGQLLNVPISNVIELNLQMKNTGISRCFFNRNTMRISSFNESPHIGHHQDQYITY</sequence>
<dbReference type="InterPro" id="IPR050275">
    <property type="entry name" value="PGM_Phosphatase"/>
</dbReference>
<name>A0ABT0NBP1_9GAMM</name>
<dbReference type="CDD" id="cd07067">
    <property type="entry name" value="HP_PGM_like"/>
    <property type="match status" value="1"/>
</dbReference>
<gene>
    <name evidence="1" type="ORF">L2725_17335</name>
</gene>
<proteinExistence type="predicted"/>
<dbReference type="PANTHER" id="PTHR48100:SF1">
    <property type="entry name" value="HISTIDINE PHOSPHATASE FAMILY PROTEIN-RELATED"/>
    <property type="match status" value="1"/>
</dbReference>
<dbReference type="Gene3D" id="3.40.50.1240">
    <property type="entry name" value="Phosphoglycerate mutase-like"/>
    <property type="match status" value="1"/>
</dbReference>
<reference evidence="1 2" key="1">
    <citation type="submission" date="2022-01" db="EMBL/GenBank/DDBJ databases">
        <title>Whole genome-based taxonomy of the Shewanellaceae.</title>
        <authorList>
            <person name="Martin-Rodriguez A.J."/>
        </authorList>
    </citation>
    <scope>NUCLEOTIDE SEQUENCE [LARGE SCALE GENOMIC DNA]</scope>
    <source>
        <strain evidence="1 2">DSM 21332</strain>
    </source>
</reference>
<keyword evidence="2" id="KW-1185">Reference proteome</keyword>
<evidence type="ECO:0000313" key="2">
    <source>
        <dbReference type="Proteomes" id="UP001202831"/>
    </source>
</evidence>
<comment type="caution">
    <text evidence="1">The sequence shown here is derived from an EMBL/GenBank/DDBJ whole genome shotgun (WGS) entry which is preliminary data.</text>
</comment>
<dbReference type="Pfam" id="PF00300">
    <property type="entry name" value="His_Phos_1"/>
    <property type="match status" value="1"/>
</dbReference>
<dbReference type="InterPro" id="IPR013078">
    <property type="entry name" value="His_Pase_superF_clade-1"/>
</dbReference>
<dbReference type="SUPFAM" id="SSF53254">
    <property type="entry name" value="Phosphoglycerate mutase-like"/>
    <property type="match status" value="1"/>
</dbReference>
<dbReference type="RefSeq" id="WP_249250109.1">
    <property type="nucleotide sequence ID" value="NZ_JAKIKT010000007.1"/>
</dbReference>